<comment type="caution">
    <text evidence="2">The sequence shown here is derived from an EMBL/GenBank/DDBJ whole genome shotgun (WGS) entry which is preliminary data.</text>
</comment>
<dbReference type="InterPro" id="IPR037185">
    <property type="entry name" value="EmrE-like"/>
</dbReference>
<feature type="transmembrane region" description="Helical" evidence="1">
    <location>
        <begin position="62"/>
        <end position="81"/>
    </location>
</feature>
<proteinExistence type="predicted"/>
<feature type="transmembrane region" description="Helical" evidence="1">
    <location>
        <begin position="93"/>
        <end position="111"/>
    </location>
</feature>
<name>A0A0G2BA59_9BACT</name>
<feature type="transmembrane region" description="Helical" evidence="1">
    <location>
        <begin position="118"/>
        <end position="134"/>
    </location>
</feature>
<keyword evidence="1" id="KW-0812">Transmembrane</keyword>
<feature type="transmembrane region" description="Helical" evidence="1">
    <location>
        <begin position="285"/>
        <end position="304"/>
    </location>
</feature>
<evidence type="ECO:0000313" key="2">
    <source>
        <dbReference type="EMBL" id="KKW42389.1"/>
    </source>
</evidence>
<protein>
    <recommendedName>
        <fullName evidence="4">EamA domain-containing protein</fullName>
    </recommendedName>
</protein>
<accession>A0A0G2BA59</accession>
<feature type="transmembrane region" description="Helical" evidence="1">
    <location>
        <begin position="31"/>
        <end position="55"/>
    </location>
</feature>
<organism evidence="2 3">
    <name type="scientific">Candidatus Magasanikbacteria bacterium GW2011_GWA2_56_11</name>
    <dbReference type="NCBI Taxonomy" id="1619044"/>
    <lineage>
        <taxon>Bacteria</taxon>
        <taxon>Candidatus Magasanikiibacteriota</taxon>
    </lineage>
</organism>
<dbReference type="STRING" id="1619044.UY92_C0007G0028"/>
<gene>
    <name evidence="2" type="ORF">UY92_C0007G0028</name>
</gene>
<feature type="transmembrane region" description="Helical" evidence="1">
    <location>
        <begin position="253"/>
        <end position="273"/>
    </location>
</feature>
<feature type="transmembrane region" description="Helical" evidence="1">
    <location>
        <begin position="228"/>
        <end position="247"/>
    </location>
</feature>
<keyword evidence="1" id="KW-0472">Membrane</keyword>
<sequence>MGIIYALLAAISAGSHDIVFSRPEVKPLPGLYKALLSTLGALLPIIGAGLLHFGFISPDAGFWFYVTLHAGLLTAALWLYMRALALGPVSQTQPILALTTVFLVFTTPFMTDDIVTPLGWVGVVMVGLGIYATQHPGVNPATGRPYNFWSPFVEMMRQPGVLAKLGVAVIYSVTANLDRLCLETAGSLATYLLIDKLLVVAIIAALLGFGQFRIGAGRTRDKAKARPWWLLGGGLVHGLEVVAHMVALTFMAVPYVIAVKRLSIVITSLWGYLVRRERQLNWYRLVGLGLVMAGIAVILIFGVLRQA</sequence>
<keyword evidence="1" id="KW-1133">Transmembrane helix</keyword>
<evidence type="ECO:0000256" key="1">
    <source>
        <dbReference type="SAM" id="Phobius"/>
    </source>
</evidence>
<evidence type="ECO:0000313" key="3">
    <source>
        <dbReference type="Proteomes" id="UP000033870"/>
    </source>
</evidence>
<reference evidence="2 3" key="1">
    <citation type="journal article" date="2015" name="Nature">
        <title>rRNA introns, odd ribosomes, and small enigmatic genomes across a large radiation of phyla.</title>
        <authorList>
            <person name="Brown C.T."/>
            <person name="Hug L.A."/>
            <person name="Thomas B.C."/>
            <person name="Sharon I."/>
            <person name="Castelle C.J."/>
            <person name="Singh A."/>
            <person name="Wilkins M.J."/>
            <person name="Williams K.H."/>
            <person name="Banfield J.F."/>
        </authorList>
    </citation>
    <scope>NUCLEOTIDE SEQUENCE [LARGE SCALE GENOMIC DNA]</scope>
</reference>
<dbReference type="SUPFAM" id="SSF103481">
    <property type="entry name" value="Multidrug resistance efflux transporter EmrE"/>
    <property type="match status" value="2"/>
</dbReference>
<feature type="transmembrane region" description="Helical" evidence="1">
    <location>
        <begin position="197"/>
        <end position="216"/>
    </location>
</feature>
<evidence type="ECO:0008006" key="4">
    <source>
        <dbReference type="Google" id="ProtNLM"/>
    </source>
</evidence>
<dbReference type="Gene3D" id="1.10.3730.20">
    <property type="match status" value="1"/>
</dbReference>
<dbReference type="Proteomes" id="UP000033870">
    <property type="component" value="Unassembled WGS sequence"/>
</dbReference>
<dbReference type="AlphaFoldDB" id="A0A0G2BA59"/>
<dbReference type="EMBL" id="LCRX01000007">
    <property type="protein sequence ID" value="KKW42389.1"/>
    <property type="molecule type" value="Genomic_DNA"/>
</dbReference>